<evidence type="ECO:0000256" key="1">
    <source>
        <dbReference type="SAM" id="Phobius"/>
    </source>
</evidence>
<comment type="caution">
    <text evidence="2">The sequence shown here is derived from an EMBL/GenBank/DDBJ whole genome shotgun (WGS) entry which is preliminary data.</text>
</comment>
<proteinExistence type="predicted"/>
<organism evidence="2 3">
    <name type="scientific">Bacillus carboniphilus</name>
    <dbReference type="NCBI Taxonomy" id="86663"/>
    <lineage>
        <taxon>Bacteria</taxon>
        <taxon>Bacillati</taxon>
        <taxon>Bacillota</taxon>
        <taxon>Bacilli</taxon>
        <taxon>Bacillales</taxon>
        <taxon>Bacillaceae</taxon>
        <taxon>Bacillus</taxon>
    </lineage>
</organism>
<name>A0ABN0WT09_9BACI</name>
<feature type="transmembrane region" description="Helical" evidence="1">
    <location>
        <begin position="104"/>
        <end position="125"/>
    </location>
</feature>
<feature type="transmembrane region" description="Helical" evidence="1">
    <location>
        <begin position="137"/>
        <end position="159"/>
    </location>
</feature>
<evidence type="ECO:0000313" key="3">
    <source>
        <dbReference type="Proteomes" id="UP001500782"/>
    </source>
</evidence>
<dbReference type="Proteomes" id="UP001500782">
    <property type="component" value="Unassembled WGS sequence"/>
</dbReference>
<dbReference type="RefSeq" id="WP_343803429.1">
    <property type="nucleotide sequence ID" value="NZ_BAAADJ010000064.1"/>
</dbReference>
<dbReference type="Pfam" id="PF11085">
    <property type="entry name" value="YqhR"/>
    <property type="match status" value="1"/>
</dbReference>
<protein>
    <submittedName>
        <fullName evidence="2">YqhR family membrane protein</fullName>
    </submittedName>
</protein>
<feature type="transmembrane region" description="Helical" evidence="1">
    <location>
        <begin position="25"/>
        <end position="52"/>
    </location>
</feature>
<keyword evidence="3" id="KW-1185">Reference proteome</keyword>
<accession>A0ABN0WT09</accession>
<dbReference type="EMBL" id="BAAADJ010000064">
    <property type="protein sequence ID" value="GAA0345975.1"/>
    <property type="molecule type" value="Genomic_DNA"/>
</dbReference>
<feature type="transmembrane region" description="Helical" evidence="1">
    <location>
        <begin position="72"/>
        <end position="97"/>
    </location>
</feature>
<gene>
    <name evidence="2" type="ORF">GCM10008967_40500</name>
</gene>
<reference evidence="2 3" key="1">
    <citation type="journal article" date="2019" name="Int. J. Syst. Evol. Microbiol.">
        <title>The Global Catalogue of Microorganisms (GCM) 10K type strain sequencing project: providing services to taxonomists for standard genome sequencing and annotation.</title>
        <authorList>
            <consortium name="The Broad Institute Genomics Platform"/>
            <consortium name="The Broad Institute Genome Sequencing Center for Infectious Disease"/>
            <person name="Wu L."/>
            <person name="Ma J."/>
        </authorList>
    </citation>
    <scope>NUCLEOTIDE SEQUENCE [LARGE SCALE GENOMIC DNA]</scope>
    <source>
        <strain evidence="2 3">JCM 9731</strain>
    </source>
</reference>
<keyword evidence="1" id="KW-0472">Membrane</keyword>
<keyword evidence="1" id="KW-1133">Transmembrane helix</keyword>
<dbReference type="InterPro" id="IPR024563">
    <property type="entry name" value="YqhR"/>
</dbReference>
<sequence>MSENTEEKKKDPKLEQNKKEEPMSLVAMSAVIGLCGGLFWSLVGYLAYWFSFTEVSPRVVLEPIAVGDWKNSWLGVVISLGMLSVFSMGAALVYYVALKKFKRMWIGIAYGLLLFGVIFFILNPIFPSIKPIRDIDWYTWVTSACLYALYGLFIGYSISYEANEMRVEKETEVSH</sequence>
<keyword evidence="1" id="KW-0812">Transmembrane</keyword>
<evidence type="ECO:0000313" key="2">
    <source>
        <dbReference type="EMBL" id="GAA0345975.1"/>
    </source>
</evidence>